<feature type="binding site" evidence="5">
    <location>
        <position position="127"/>
    </location>
    <ligand>
        <name>substrate</name>
    </ligand>
</feature>
<dbReference type="InterPro" id="IPR012349">
    <property type="entry name" value="Split_barrel_FMN-bd"/>
</dbReference>
<dbReference type="EMBL" id="JBHUPB010000009">
    <property type="protein sequence ID" value="MFD2968602.1"/>
    <property type="molecule type" value="Genomic_DNA"/>
</dbReference>
<comment type="similarity">
    <text evidence="1 5">Belongs to the pyridoxamine 5'-phosphate oxidase family.</text>
</comment>
<comment type="subunit">
    <text evidence="5">Homodimer.</text>
</comment>
<comment type="cofactor">
    <cofactor evidence="5">
        <name>FMN</name>
        <dbReference type="ChEBI" id="CHEBI:58210"/>
    </cofactor>
    <text evidence="5">Binds 1 FMN per subunit.</text>
</comment>
<feature type="binding site" evidence="5">
    <location>
        <position position="70"/>
    </location>
    <ligand>
        <name>substrate</name>
    </ligand>
</feature>
<dbReference type="Pfam" id="PF01243">
    <property type="entry name" value="PNPOx_N"/>
    <property type="match status" value="1"/>
</dbReference>
<accession>A0ABW6BGI0</accession>
<feature type="binding site" evidence="5">
    <location>
        <position position="109"/>
    </location>
    <ligand>
        <name>FMN</name>
        <dbReference type="ChEBI" id="CHEBI:58210"/>
    </ligand>
</feature>
<dbReference type="Proteomes" id="UP001597525">
    <property type="component" value="Unassembled WGS sequence"/>
</dbReference>
<protein>
    <recommendedName>
        <fullName evidence="5">Pyridoxine/pyridoxamine 5'-phosphate oxidase</fullName>
        <ecNumber evidence="5">1.4.3.5</ecNumber>
    </recommendedName>
    <alternativeName>
        <fullName evidence="5">PNP/PMP oxidase</fullName>
        <shortName evidence="5">PNPOx</shortName>
    </alternativeName>
    <alternativeName>
        <fullName evidence="5">Pyridoxal 5'-phosphate synthase</fullName>
    </alternativeName>
</protein>
<feature type="binding site" evidence="5">
    <location>
        <position position="190"/>
    </location>
    <ligand>
        <name>FMN</name>
        <dbReference type="ChEBI" id="CHEBI:58210"/>
    </ligand>
</feature>
<evidence type="ECO:0000256" key="4">
    <source>
        <dbReference type="ARBA" id="ARBA00023002"/>
    </source>
</evidence>
<dbReference type="Gene3D" id="2.30.110.10">
    <property type="entry name" value="Electron Transport, Fmn-binding Protein, Chain A"/>
    <property type="match status" value="1"/>
</dbReference>
<feature type="binding site" evidence="5">
    <location>
        <begin position="65"/>
        <end position="70"/>
    </location>
    <ligand>
        <name>FMN</name>
        <dbReference type="ChEBI" id="CHEBI:58210"/>
    </ligand>
</feature>
<dbReference type="Pfam" id="PF10590">
    <property type="entry name" value="PNP_phzG_C"/>
    <property type="match status" value="1"/>
</dbReference>
<comment type="function">
    <text evidence="5">Catalyzes the oxidation of either pyridoxine 5'-phosphate (PNP) or pyridoxamine 5'-phosphate (PMP) into pyridoxal 5'-phosphate (PLP).</text>
</comment>
<comment type="catalytic activity">
    <reaction evidence="5">
        <text>pyridoxamine 5'-phosphate + O2 + H2O = pyridoxal 5'-phosphate + H2O2 + NH4(+)</text>
        <dbReference type="Rhea" id="RHEA:15817"/>
        <dbReference type="ChEBI" id="CHEBI:15377"/>
        <dbReference type="ChEBI" id="CHEBI:15379"/>
        <dbReference type="ChEBI" id="CHEBI:16240"/>
        <dbReference type="ChEBI" id="CHEBI:28938"/>
        <dbReference type="ChEBI" id="CHEBI:58451"/>
        <dbReference type="ChEBI" id="CHEBI:597326"/>
        <dbReference type="EC" id="1.4.3.5"/>
    </reaction>
</comment>
<feature type="binding site" evidence="5">
    <location>
        <position position="131"/>
    </location>
    <ligand>
        <name>substrate</name>
    </ligand>
</feature>
<dbReference type="InterPro" id="IPR000659">
    <property type="entry name" value="Pyridox_Oxase"/>
</dbReference>
<feature type="domain" description="Pyridoxine 5'-phosphate oxidase dimerisation C-terminal" evidence="7">
    <location>
        <begin position="177"/>
        <end position="217"/>
    </location>
</feature>
<proteinExistence type="inferred from homology"/>
<evidence type="ECO:0000259" key="7">
    <source>
        <dbReference type="Pfam" id="PF10590"/>
    </source>
</evidence>
<feature type="domain" description="Pyridoxamine 5'-phosphate oxidase N-terminal" evidence="6">
    <location>
        <begin position="37"/>
        <end position="163"/>
    </location>
</feature>
<dbReference type="SUPFAM" id="SSF50475">
    <property type="entry name" value="FMN-binding split barrel"/>
    <property type="match status" value="1"/>
</dbReference>
<comment type="catalytic activity">
    <reaction evidence="5">
        <text>pyridoxine 5'-phosphate + O2 = pyridoxal 5'-phosphate + H2O2</text>
        <dbReference type="Rhea" id="RHEA:15149"/>
        <dbReference type="ChEBI" id="CHEBI:15379"/>
        <dbReference type="ChEBI" id="CHEBI:16240"/>
        <dbReference type="ChEBI" id="CHEBI:58589"/>
        <dbReference type="ChEBI" id="CHEBI:597326"/>
        <dbReference type="EC" id="1.4.3.5"/>
    </reaction>
</comment>
<organism evidence="8 9">
    <name type="scientific">Sphingobacterium bambusae</name>
    <dbReference type="NCBI Taxonomy" id="662858"/>
    <lineage>
        <taxon>Bacteria</taxon>
        <taxon>Pseudomonadati</taxon>
        <taxon>Bacteroidota</taxon>
        <taxon>Sphingobacteriia</taxon>
        <taxon>Sphingobacteriales</taxon>
        <taxon>Sphingobacteriaceae</taxon>
        <taxon>Sphingobacterium</taxon>
    </lineage>
</organism>
<evidence type="ECO:0000256" key="1">
    <source>
        <dbReference type="ARBA" id="ARBA00007301"/>
    </source>
</evidence>
<keyword evidence="9" id="KW-1185">Reference proteome</keyword>
<dbReference type="EC" id="1.4.3.5" evidence="5"/>
<dbReference type="RefSeq" id="WP_320185267.1">
    <property type="nucleotide sequence ID" value="NZ_CP138332.1"/>
</dbReference>
<evidence type="ECO:0000256" key="5">
    <source>
        <dbReference type="HAMAP-Rule" id="MF_01629"/>
    </source>
</evidence>
<dbReference type="PROSITE" id="PS01064">
    <property type="entry name" value="PYRIDOX_OXIDASE"/>
    <property type="match status" value="1"/>
</dbReference>
<dbReference type="PANTHER" id="PTHR10851">
    <property type="entry name" value="PYRIDOXINE-5-PHOSPHATE OXIDASE"/>
    <property type="match status" value="1"/>
</dbReference>
<feature type="binding site" evidence="5">
    <location>
        <begin position="144"/>
        <end position="145"/>
    </location>
    <ligand>
        <name>FMN</name>
        <dbReference type="ChEBI" id="CHEBI:58210"/>
    </ligand>
</feature>
<gene>
    <name evidence="5 8" type="primary">pdxH</name>
    <name evidence="8" type="ORF">ACFS7Y_14475</name>
</gene>
<evidence type="ECO:0000259" key="6">
    <source>
        <dbReference type="Pfam" id="PF01243"/>
    </source>
</evidence>
<feature type="binding site" evidence="5">
    <location>
        <begin position="196"/>
        <end position="198"/>
    </location>
    <ligand>
        <name>substrate</name>
    </ligand>
</feature>
<evidence type="ECO:0000313" key="8">
    <source>
        <dbReference type="EMBL" id="MFD2968602.1"/>
    </source>
</evidence>
<sequence>MSITDKNIAAIREDYSKFALDERDVLPNPIAQFQRWFDEALKAEVLEPNAMVLSTISDDGYPSSRVVLLKDIKPSGFSFFTNYHSKKGQSMLQRKQVSLLFFWPELQRQVRIEGWVEKLPAEDSDEYFASRPRGSRLGALASPQSQVIADRSVLEARLQEVEASYNGQEEIPRPAFWGGYQVSPMHIEFWQGRSSRLHDRIAYVFQEGVWQCQRLAP</sequence>
<feature type="binding site" evidence="5">
    <location>
        <position position="135"/>
    </location>
    <ligand>
        <name>substrate</name>
    </ligand>
</feature>
<comment type="caution">
    <text evidence="8">The sequence shown here is derived from an EMBL/GenBank/DDBJ whole genome shotgun (WGS) entry which is preliminary data.</text>
</comment>
<dbReference type="InterPro" id="IPR019576">
    <property type="entry name" value="Pyridoxamine_oxidase_dimer_C"/>
</dbReference>
<keyword evidence="4 5" id="KW-0560">Oxidoreductase</keyword>
<reference evidence="9" key="1">
    <citation type="journal article" date="2019" name="Int. J. Syst. Evol. Microbiol.">
        <title>The Global Catalogue of Microorganisms (GCM) 10K type strain sequencing project: providing services to taxonomists for standard genome sequencing and annotation.</title>
        <authorList>
            <consortium name="The Broad Institute Genomics Platform"/>
            <consortium name="The Broad Institute Genome Sequencing Center for Infectious Disease"/>
            <person name="Wu L."/>
            <person name="Ma J."/>
        </authorList>
    </citation>
    <scope>NUCLEOTIDE SEQUENCE [LARGE SCALE GENOMIC DNA]</scope>
    <source>
        <strain evidence="9">KCTC 22814</strain>
    </source>
</reference>
<feature type="binding site" evidence="5">
    <location>
        <begin position="80"/>
        <end position="81"/>
    </location>
    <ligand>
        <name>FMN</name>
        <dbReference type="ChEBI" id="CHEBI:58210"/>
    </ligand>
</feature>
<name>A0ABW6BGI0_9SPHI</name>
<evidence type="ECO:0000256" key="3">
    <source>
        <dbReference type="ARBA" id="ARBA00022643"/>
    </source>
</evidence>
<comment type="pathway">
    <text evidence="5">Cofactor metabolism; pyridoxal 5'-phosphate salvage; pyridoxal 5'-phosphate from pyridoxine 5'-phosphate: step 1/1.</text>
</comment>
<dbReference type="PIRSF" id="PIRSF000190">
    <property type="entry name" value="Pyd_amn-ph_oxd"/>
    <property type="match status" value="1"/>
</dbReference>
<dbReference type="GO" id="GO:0004733">
    <property type="term" value="F:pyridoxamine phosphate oxidase activity"/>
    <property type="evidence" value="ECO:0007669"/>
    <property type="project" value="UniProtKB-EC"/>
</dbReference>
<feature type="binding site" evidence="5">
    <location>
        <position position="87"/>
    </location>
    <ligand>
        <name>FMN</name>
        <dbReference type="ChEBI" id="CHEBI:58210"/>
    </ligand>
</feature>
<dbReference type="NCBIfam" id="NF004231">
    <property type="entry name" value="PRK05679.1"/>
    <property type="match status" value="1"/>
</dbReference>
<evidence type="ECO:0000256" key="2">
    <source>
        <dbReference type="ARBA" id="ARBA00022630"/>
    </source>
</evidence>
<dbReference type="InterPro" id="IPR019740">
    <property type="entry name" value="Pyridox_Oxase_CS"/>
</dbReference>
<dbReference type="InterPro" id="IPR011576">
    <property type="entry name" value="Pyridox_Oxase_N"/>
</dbReference>
<keyword evidence="3 5" id="KW-0288">FMN</keyword>
<feature type="binding site" evidence="5">
    <location>
        <position position="200"/>
    </location>
    <ligand>
        <name>FMN</name>
        <dbReference type="ChEBI" id="CHEBI:58210"/>
    </ligand>
</feature>
<evidence type="ECO:0000313" key="9">
    <source>
        <dbReference type="Proteomes" id="UP001597525"/>
    </source>
</evidence>
<dbReference type="NCBIfam" id="TIGR00558">
    <property type="entry name" value="pdxH"/>
    <property type="match status" value="1"/>
</dbReference>
<dbReference type="PANTHER" id="PTHR10851:SF0">
    <property type="entry name" value="PYRIDOXINE-5'-PHOSPHATE OXIDASE"/>
    <property type="match status" value="1"/>
</dbReference>
<feature type="binding site" evidence="5">
    <location>
        <position position="86"/>
    </location>
    <ligand>
        <name>FMN</name>
        <dbReference type="ChEBI" id="CHEBI:58210"/>
    </ligand>
</feature>
<comment type="pathway">
    <text evidence="5">Cofactor metabolism; pyridoxal 5'-phosphate salvage; pyridoxal 5'-phosphate from pyridoxamine 5'-phosphate: step 1/1.</text>
</comment>
<dbReference type="HAMAP" id="MF_01629">
    <property type="entry name" value="PdxH"/>
    <property type="match status" value="1"/>
</dbReference>
<keyword evidence="5" id="KW-0664">Pyridoxine biosynthesis</keyword>
<keyword evidence="2 5" id="KW-0285">Flavoprotein</keyword>